<gene>
    <name evidence="3" type="ORF">Glove_735g3</name>
</gene>
<reference evidence="3 4" key="1">
    <citation type="submission" date="2018-08" db="EMBL/GenBank/DDBJ databases">
        <title>Genome and evolution of the arbuscular mycorrhizal fungus Diversispora epigaea (formerly Glomus versiforme) and its bacterial endosymbionts.</title>
        <authorList>
            <person name="Sun X."/>
            <person name="Fei Z."/>
            <person name="Harrison M."/>
        </authorList>
    </citation>
    <scope>NUCLEOTIDE SEQUENCE [LARGE SCALE GENOMIC DNA]</scope>
    <source>
        <strain evidence="3 4">IT104</strain>
    </source>
</reference>
<comment type="caution">
    <text evidence="3">The sequence shown here is derived from an EMBL/GenBank/DDBJ whole genome shotgun (WGS) entry which is preliminary data.</text>
</comment>
<dbReference type="Proteomes" id="UP000266861">
    <property type="component" value="Unassembled WGS sequence"/>
</dbReference>
<feature type="region of interest" description="Disordered" evidence="1">
    <location>
        <begin position="122"/>
        <end position="215"/>
    </location>
</feature>
<dbReference type="AlphaFoldDB" id="A0A397G036"/>
<evidence type="ECO:0000313" key="3">
    <source>
        <dbReference type="EMBL" id="RHZ44381.1"/>
    </source>
</evidence>
<feature type="compositionally biased region" description="Acidic residues" evidence="1">
    <location>
        <begin position="161"/>
        <end position="177"/>
    </location>
</feature>
<feature type="compositionally biased region" description="Basic and acidic residues" evidence="1">
    <location>
        <begin position="178"/>
        <end position="194"/>
    </location>
</feature>
<keyword evidence="2" id="KW-1133">Transmembrane helix</keyword>
<keyword evidence="4" id="KW-1185">Reference proteome</keyword>
<feature type="compositionally biased region" description="Acidic residues" evidence="1">
    <location>
        <begin position="200"/>
        <end position="215"/>
    </location>
</feature>
<feature type="transmembrane region" description="Helical" evidence="2">
    <location>
        <begin position="48"/>
        <end position="71"/>
    </location>
</feature>
<proteinExistence type="predicted"/>
<keyword evidence="2" id="KW-0472">Membrane</keyword>
<protein>
    <submittedName>
        <fullName evidence="3">Uncharacterized protein</fullName>
    </submittedName>
</protein>
<accession>A0A397G036</accession>
<dbReference type="OrthoDB" id="2414697at2759"/>
<feature type="compositionally biased region" description="Basic and acidic residues" evidence="1">
    <location>
        <begin position="134"/>
        <end position="159"/>
    </location>
</feature>
<dbReference type="EMBL" id="PQFF01000577">
    <property type="protein sequence ID" value="RHZ44381.1"/>
    <property type="molecule type" value="Genomic_DNA"/>
</dbReference>
<evidence type="ECO:0000256" key="1">
    <source>
        <dbReference type="SAM" id="MobiDB-lite"/>
    </source>
</evidence>
<evidence type="ECO:0000313" key="4">
    <source>
        <dbReference type="Proteomes" id="UP000266861"/>
    </source>
</evidence>
<name>A0A397G036_9GLOM</name>
<sequence length="215" mass="25123">MKDINTLLRILLVVFVNYGRFCQSLPIDLKEKDSSDEPHEPVLVDSESWWITGISIIAVTMIFVIAIIISYRRSNRLIRNSNFFALEPRNLSADYDHILSQGLLLDRGEEEEEVEETLLGNLVNNNNDDDDDGDNNHHHLTRYKDDDNDYNERDGRNGNEDIVDGIDDDGIDNIENQEIERYKDDNVDIEEQRRNLFSIIDDDEEEEEEEEEDNF</sequence>
<organism evidence="3 4">
    <name type="scientific">Diversispora epigaea</name>
    <dbReference type="NCBI Taxonomy" id="1348612"/>
    <lineage>
        <taxon>Eukaryota</taxon>
        <taxon>Fungi</taxon>
        <taxon>Fungi incertae sedis</taxon>
        <taxon>Mucoromycota</taxon>
        <taxon>Glomeromycotina</taxon>
        <taxon>Glomeromycetes</taxon>
        <taxon>Diversisporales</taxon>
        <taxon>Diversisporaceae</taxon>
        <taxon>Diversispora</taxon>
    </lineage>
</organism>
<keyword evidence="2" id="KW-0812">Transmembrane</keyword>
<evidence type="ECO:0000256" key="2">
    <source>
        <dbReference type="SAM" id="Phobius"/>
    </source>
</evidence>